<dbReference type="Gene3D" id="1.10.287.950">
    <property type="entry name" value="Methyl-accepting chemotaxis protein"/>
    <property type="match status" value="1"/>
</dbReference>
<dbReference type="PANTHER" id="PTHR32089">
    <property type="entry name" value="METHYL-ACCEPTING CHEMOTAXIS PROTEIN MCPB"/>
    <property type="match status" value="1"/>
</dbReference>
<keyword evidence="5" id="KW-0807">Transducer</keyword>
<dbReference type="CDD" id="cd06225">
    <property type="entry name" value="HAMP"/>
    <property type="match status" value="1"/>
</dbReference>
<gene>
    <name evidence="10" type="ORF">MNBD_GAMMA11-1550</name>
</gene>
<dbReference type="PANTHER" id="PTHR32089:SF119">
    <property type="entry name" value="METHYL-ACCEPTING CHEMOTAXIS PROTEIN CTPL"/>
    <property type="match status" value="1"/>
</dbReference>
<dbReference type="PROSITE" id="PS50111">
    <property type="entry name" value="CHEMOTAXIS_TRANSDUC_2"/>
    <property type="match status" value="1"/>
</dbReference>
<organism evidence="10">
    <name type="scientific">hydrothermal vent metagenome</name>
    <dbReference type="NCBI Taxonomy" id="652676"/>
    <lineage>
        <taxon>unclassified sequences</taxon>
        <taxon>metagenomes</taxon>
        <taxon>ecological metagenomes</taxon>
    </lineage>
</organism>
<accession>A0A3B0XFF3</accession>
<dbReference type="FunFam" id="1.10.287.950:FF:000001">
    <property type="entry name" value="Methyl-accepting chemotaxis sensory transducer"/>
    <property type="match status" value="1"/>
</dbReference>
<sequence length="543" mass="58709">MIKQYICSSIRNKLLMITGLGAALIIGAASYGIYVGGSVEQKMFQMMYKEIAFEADLRSVSSSFESQVQNWKNVLIRGHDVDQREKYWARFSAEHQSVQTGIVKLMQDAHDEALSNKLEEFKQAHALLLAQYTAGMAKFVDSSFNHVSADIEVKGIDKAPTELLREVSVMMGEAMKRNVVVERDRAGKSIKLTIVMITGAVIVSAIIFLLMIQRIIVTPAKSVAHDLSLMAKGDFNHEIIATSNDEIGQVANSAAKLRDDIGGIVEGINQSVFKLSTSSEEMAHNTDQLNQLMIQQRSETDQVATAMNQMTATVHEVAQNAQLASDSANQANGEVNTGQGVVNDAINAISKLVQQVETAADVIQVLENDSIEIGSVLDVIRSIAEQTNLLALNAAIEAARAGEQGRGFAVVADEVRVLAQRTQTSTQEIQDMIEKVQGGAQQAVEAMNQSRSQADVTRDTAAKAGEVLTRITRSVTNINDMNTLIASSAEEQNAVAEEINRSIVSISQGAESVSESATQTATTSDELRNVAEELKHVVSGLSA</sequence>
<dbReference type="GO" id="GO:0006935">
    <property type="term" value="P:chemotaxis"/>
    <property type="evidence" value="ECO:0007669"/>
    <property type="project" value="InterPro"/>
</dbReference>
<dbReference type="PROSITE" id="PS50885">
    <property type="entry name" value="HAMP"/>
    <property type="match status" value="1"/>
</dbReference>
<keyword evidence="3 7" id="KW-1133">Transmembrane helix</keyword>
<feature type="domain" description="HAMP" evidence="9">
    <location>
        <begin position="214"/>
        <end position="266"/>
    </location>
</feature>
<dbReference type="GO" id="GO:0016020">
    <property type="term" value="C:membrane"/>
    <property type="evidence" value="ECO:0007669"/>
    <property type="project" value="UniProtKB-SubCell"/>
</dbReference>
<dbReference type="CDD" id="cd11386">
    <property type="entry name" value="MCP_signal"/>
    <property type="match status" value="1"/>
</dbReference>
<dbReference type="InterPro" id="IPR003660">
    <property type="entry name" value="HAMP_dom"/>
</dbReference>
<comment type="similarity">
    <text evidence="6">Belongs to the methyl-accepting chemotaxis (MCP) protein family.</text>
</comment>
<evidence type="ECO:0000256" key="7">
    <source>
        <dbReference type="SAM" id="Phobius"/>
    </source>
</evidence>
<dbReference type="InterPro" id="IPR004090">
    <property type="entry name" value="Chemotax_Me-accpt_rcpt"/>
</dbReference>
<dbReference type="EMBL" id="UOFG01000199">
    <property type="protein sequence ID" value="VAW63340.1"/>
    <property type="molecule type" value="Genomic_DNA"/>
</dbReference>
<reference evidence="10" key="1">
    <citation type="submission" date="2018-06" db="EMBL/GenBank/DDBJ databases">
        <authorList>
            <person name="Zhirakovskaya E."/>
        </authorList>
    </citation>
    <scope>NUCLEOTIDE SEQUENCE</scope>
</reference>
<comment type="subcellular location">
    <subcellularLocation>
        <location evidence="1">Membrane</location>
        <topology evidence="1">Multi-pass membrane protein</topology>
    </subcellularLocation>
</comment>
<protein>
    <submittedName>
        <fullName evidence="10">Methyl-accepting chemotaxis sensor/transducer protein</fullName>
    </submittedName>
</protein>
<name>A0A3B0XFF3_9ZZZZ</name>
<feature type="transmembrane region" description="Helical" evidence="7">
    <location>
        <begin position="14"/>
        <end position="37"/>
    </location>
</feature>
<proteinExistence type="inferred from homology"/>
<dbReference type="Pfam" id="PF00015">
    <property type="entry name" value="MCPsignal"/>
    <property type="match status" value="1"/>
</dbReference>
<dbReference type="GO" id="GO:0004888">
    <property type="term" value="F:transmembrane signaling receptor activity"/>
    <property type="evidence" value="ECO:0007669"/>
    <property type="project" value="InterPro"/>
</dbReference>
<dbReference type="GO" id="GO:0007165">
    <property type="term" value="P:signal transduction"/>
    <property type="evidence" value="ECO:0007669"/>
    <property type="project" value="UniProtKB-KW"/>
</dbReference>
<evidence type="ECO:0000256" key="2">
    <source>
        <dbReference type="ARBA" id="ARBA00022692"/>
    </source>
</evidence>
<dbReference type="SMART" id="SM00283">
    <property type="entry name" value="MA"/>
    <property type="match status" value="1"/>
</dbReference>
<evidence type="ECO:0000256" key="6">
    <source>
        <dbReference type="ARBA" id="ARBA00029447"/>
    </source>
</evidence>
<keyword evidence="4 7" id="KW-0472">Membrane</keyword>
<evidence type="ECO:0000256" key="1">
    <source>
        <dbReference type="ARBA" id="ARBA00004141"/>
    </source>
</evidence>
<evidence type="ECO:0000256" key="3">
    <source>
        <dbReference type="ARBA" id="ARBA00022989"/>
    </source>
</evidence>
<dbReference type="Pfam" id="PF00672">
    <property type="entry name" value="HAMP"/>
    <property type="match status" value="1"/>
</dbReference>
<keyword evidence="2 7" id="KW-0812">Transmembrane</keyword>
<evidence type="ECO:0000256" key="5">
    <source>
        <dbReference type="ARBA" id="ARBA00023224"/>
    </source>
</evidence>
<evidence type="ECO:0000256" key="4">
    <source>
        <dbReference type="ARBA" id="ARBA00023136"/>
    </source>
</evidence>
<evidence type="ECO:0000259" key="9">
    <source>
        <dbReference type="PROSITE" id="PS50885"/>
    </source>
</evidence>
<feature type="domain" description="Methyl-accepting transducer" evidence="8">
    <location>
        <begin position="271"/>
        <end position="507"/>
    </location>
</feature>
<evidence type="ECO:0000313" key="10">
    <source>
        <dbReference type="EMBL" id="VAW63340.1"/>
    </source>
</evidence>
<feature type="transmembrane region" description="Helical" evidence="7">
    <location>
        <begin position="192"/>
        <end position="212"/>
    </location>
</feature>
<dbReference type="InterPro" id="IPR004089">
    <property type="entry name" value="MCPsignal_dom"/>
</dbReference>
<dbReference type="PRINTS" id="PR00260">
    <property type="entry name" value="CHEMTRNSDUCR"/>
</dbReference>
<evidence type="ECO:0000259" key="8">
    <source>
        <dbReference type="PROSITE" id="PS50111"/>
    </source>
</evidence>
<dbReference type="AlphaFoldDB" id="A0A3B0XFF3"/>
<dbReference type="SUPFAM" id="SSF58104">
    <property type="entry name" value="Methyl-accepting chemotaxis protein (MCP) signaling domain"/>
    <property type="match status" value="1"/>
</dbReference>